<keyword evidence="5" id="KW-0961">Cell wall biogenesis/degradation</keyword>
<keyword evidence="9" id="KW-1133">Transmembrane helix</keyword>
<feature type="transmembrane region" description="Helical" evidence="9">
    <location>
        <begin position="198"/>
        <end position="222"/>
    </location>
</feature>
<evidence type="ECO:0000256" key="4">
    <source>
        <dbReference type="ARBA" id="ARBA00023295"/>
    </source>
</evidence>
<dbReference type="RefSeq" id="XP_001829915.2">
    <property type="nucleotide sequence ID" value="XM_001829863.2"/>
</dbReference>
<dbReference type="PANTHER" id="PTHR31297">
    <property type="entry name" value="GLUCAN ENDO-1,6-BETA-GLUCOSIDASE B"/>
    <property type="match status" value="1"/>
</dbReference>
<keyword evidence="4" id="KW-0326">Glycosidase</keyword>
<dbReference type="HOGENOM" id="CLU_004624_6_1_1"/>
<dbReference type="InterPro" id="IPR050386">
    <property type="entry name" value="Glycosyl_hydrolase_5"/>
</dbReference>
<comment type="caution">
    <text evidence="10">The sequence shown here is derived from an EMBL/GenBank/DDBJ whole genome shotgun (WGS) entry which is preliminary data.</text>
</comment>
<evidence type="ECO:0000256" key="5">
    <source>
        <dbReference type="ARBA" id="ARBA00023316"/>
    </source>
</evidence>
<organism evidence="10 11">
    <name type="scientific">Coprinopsis cinerea (strain Okayama-7 / 130 / ATCC MYA-4618 / FGSC 9003)</name>
    <name type="common">Inky cap fungus</name>
    <name type="synonym">Hormographiella aspergillata</name>
    <dbReference type="NCBI Taxonomy" id="240176"/>
    <lineage>
        <taxon>Eukaryota</taxon>
        <taxon>Fungi</taxon>
        <taxon>Dikarya</taxon>
        <taxon>Basidiomycota</taxon>
        <taxon>Agaricomycotina</taxon>
        <taxon>Agaricomycetes</taxon>
        <taxon>Agaricomycetidae</taxon>
        <taxon>Agaricales</taxon>
        <taxon>Agaricineae</taxon>
        <taxon>Psathyrellaceae</taxon>
        <taxon>Coprinopsis</taxon>
    </lineage>
</organism>
<sequence>MASRSDVVFLMSKTCGKLRHMENPPETHLKVVGRLQALLSTLLLFRHRAHPEADTPNKEGNQLPRMSGRRIPTLPTVHRAKQALPKRFPAGRSFSNLSVHLGSLSGFETYRWRANLHYLEKCLDCRVSSSSDTLVNPTDSSYDNADPINGQKQCHHIPPSLLPSSRQSQDHLSPLKNKSHGISLTDPKTASFRNPRKALIALVSVVSLLSVLAVVVPVGLLVGRSKRDGSDFDNNNQSQLPASPSAVANFAISGGDGSTVTTDDGSTFIYSNRFGGFWVSDPDNPYNNDAQPNSWTPPLNQSWDFNKDKIFGVNLGGLFVLEPFITPSLFQRYPGAIDEWSLSVLMAADAANGGLGQIEHHYNTFITEKDIADIAGAGLNWVRLPIPFWAIETWDGEPFLAKTSWKYILRLLKWCRKYVPGSQNGGPSLFDSNPKGYNHSGRYGQVNFLRGIMGLANAQRALNYIRIIAEFISQPEWRDVVPMFGIINEPLLEAIGPDSLRSFYVAAHGLIRSITGYGAGYGPWIGIHDGFYGADSWRDFMRGGDRIFMDMHPYFAFNGGQTRVDPIANGTGSGAGGVWPGIACQRWNALFSNSRSEFGVTVAGEWSNGFNDCGLFLNGVGLPATYAGNCNLWQDSTNWDEATKAGLRKFATASMDALDSWFFWTWKIGNSTRGIVEAPLWSYQLGLEGGWIPRDPRTAYGTCSKLGSPLTPVKGPYPSWMTGGDGAGPPRDARSYPWPPSMIAGGGAPTIVPHYAATGIIATLPPPTYTASDGHTISSGNGWFNTQDTAPAPTPIQGCVYPDAWNPKPTAVSSQCLA</sequence>
<dbReference type="FunCoup" id="A8N526">
    <property type="interactions" value="28"/>
</dbReference>
<evidence type="ECO:0000256" key="8">
    <source>
        <dbReference type="SAM" id="MobiDB-lite"/>
    </source>
</evidence>
<dbReference type="EC" id="3.2.1.58" evidence="7"/>
<feature type="region of interest" description="Disordered" evidence="8">
    <location>
        <begin position="134"/>
        <end position="188"/>
    </location>
</feature>
<dbReference type="OrthoDB" id="62120at2759"/>
<evidence type="ECO:0000313" key="10">
    <source>
        <dbReference type="EMBL" id="EAU91837.2"/>
    </source>
</evidence>
<proteinExistence type="inferred from homology"/>
<evidence type="ECO:0000256" key="7">
    <source>
        <dbReference type="ARBA" id="ARBA00038929"/>
    </source>
</evidence>
<dbReference type="SUPFAM" id="SSF51445">
    <property type="entry name" value="(Trans)glycosidases"/>
    <property type="match status" value="1"/>
</dbReference>
<dbReference type="Proteomes" id="UP000001861">
    <property type="component" value="Unassembled WGS sequence"/>
</dbReference>
<dbReference type="VEuPathDB" id="FungiDB:CC1G_04604"/>
<accession>A8N526</accession>
<keyword evidence="11" id="KW-1185">Reference proteome</keyword>
<dbReference type="Gene3D" id="3.20.20.80">
    <property type="entry name" value="Glycosidases"/>
    <property type="match status" value="1"/>
</dbReference>
<dbReference type="GO" id="GO:0009986">
    <property type="term" value="C:cell surface"/>
    <property type="evidence" value="ECO:0007669"/>
    <property type="project" value="TreeGrafter"/>
</dbReference>
<comment type="catalytic activity">
    <reaction evidence="6">
        <text>Successive hydrolysis of beta-D-glucose units from the non-reducing ends of (1-&gt;3)-beta-D-glucans, releasing alpha-glucose.</text>
        <dbReference type="EC" id="3.2.1.58"/>
    </reaction>
</comment>
<dbReference type="EMBL" id="AACS02000003">
    <property type="protein sequence ID" value="EAU91837.2"/>
    <property type="molecule type" value="Genomic_DNA"/>
</dbReference>
<dbReference type="KEGG" id="cci:CC1G_04604"/>
<dbReference type="InterPro" id="IPR017853">
    <property type="entry name" value="GH"/>
</dbReference>
<protein>
    <recommendedName>
        <fullName evidence="7">glucan 1,3-beta-glucosidase</fullName>
        <ecNumber evidence="7">3.2.1.58</ecNumber>
    </recommendedName>
</protein>
<feature type="compositionally biased region" description="Polar residues" evidence="8">
    <location>
        <begin position="134"/>
        <end position="143"/>
    </location>
</feature>
<dbReference type="AlphaFoldDB" id="A8N526"/>
<dbReference type="STRING" id="240176.A8N526"/>
<dbReference type="PANTHER" id="PTHR31297:SF34">
    <property type="entry name" value="GLUCAN 1,3-BETA-GLUCOSIDASE 2"/>
    <property type="match status" value="1"/>
</dbReference>
<evidence type="ECO:0000256" key="1">
    <source>
        <dbReference type="ARBA" id="ARBA00005641"/>
    </source>
</evidence>
<dbReference type="GeneID" id="6006353"/>
<dbReference type="GO" id="GO:0009251">
    <property type="term" value="P:glucan catabolic process"/>
    <property type="evidence" value="ECO:0007669"/>
    <property type="project" value="TreeGrafter"/>
</dbReference>
<dbReference type="GO" id="GO:0004338">
    <property type="term" value="F:glucan exo-1,3-beta-glucosidase activity"/>
    <property type="evidence" value="ECO:0007669"/>
    <property type="project" value="UniProtKB-EC"/>
</dbReference>
<dbReference type="eggNOG" id="ENOG502QRG8">
    <property type="taxonomic scope" value="Eukaryota"/>
</dbReference>
<evidence type="ECO:0000256" key="9">
    <source>
        <dbReference type="SAM" id="Phobius"/>
    </source>
</evidence>
<dbReference type="InParanoid" id="A8N526"/>
<dbReference type="GO" id="GO:0071555">
    <property type="term" value="P:cell wall organization"/>
    <property type="evidence" value="ECO:0007669"/>
    <property type="project" value="UniProtKB-KW"/>
</dbReference>
<reference evidence="10 11" key="1">
    <citation type="journal article" date="2010" name="Proc. Natl. Acad. Sci. U.S.A.">
        <title>Insights into evolution of multicellular fungi from the assembled chromosomes of the mushroom Coprinopsis cinerea (Coprinus cinereus).</title>
        <authorList>
            <person name="Stajich J.E."/>
            <person name="Wilke S.K."/>
            <person name="Ahren D."/>
            <person name="Au C.H."/>
            <person name="Birren B.W."/>
            <person name="Borodovsky M."/>
            <person name="Burns C."/>
            <person name="Canback B."/>
            <person name="Casselton L.A."/>
            <person name="Cheng C.K."/>
            <person name="Deng J."/>
            <person name="Dietrich F.S."/>
            <person name="Fargo D.C."/>
            <person name="Farman M.L."/>
            <person name="Gathman A.C."/>
            <person name="Goldberg J."/>
            <person name="Guigo R."/>
            <person name="Hoegger P.J."/>
            <person name="Hooker J.B."/>
            <person name="Huggins A."/>
            <person name="James T.Y."/>
            <person name="Kamada T."/>
            <person name="Kilaru S."/>
            <person name="Kodira C."/>
            <person name="Kues U."/>
            <person name="Kupfer D."/>
            <person name="Kwan H.S."/>
            <person name="Lomsadze A."/>
            <person name="Li W."/>
            <person name="Lilly W.W."/>
            <person name="Ma L.J."/>
            <person name="Mackey A.J."/>
            <person name="Manning G."/>
            <person name="Martin F."/>
            <person name="Muraguchi H."/>
            <person name="Natvig D.O."/>
            <person name="Palmerini H."/>
            <person name="Ramesh M.A."/>
            <person name="Rehmeyer C.J."/>
            <person name="Roe B.A."/>
            <person name="Shenoy N."/>
            <person name="Stanke M."/>
            <person name="Ter-Hovhannisyan V."/>
            <person name="Tunlid A."/>
            <person name="Velagapudi R."/>
            <person name="Vision T.J."/>
            <person name="Zeng Q."/>
            <person name="Zolan M.E."/>
            <person name="Pukkila P.J."/>
        </authorList>
    </citation>
    <scope>NUCLEOTIDE SEQUENCE [LARGE SCALE GENOMIC DNA]</scope>
    <source>
        <strain evidence="11">Okayama-7 / 130 / ATCC MYA-4618 / FGSC 9003</strain>
    </source>
</reference>
<evidence type="ECO:0000256" key="2">
    <source>
        <dbReference type="ARBA" id="ARBA00022801"/>
    </source>
</evidence>
<keyword evidence="3" id="KW-0325">Glycoprotein</keyword>
<comment type="similarity">
    <text evidence="1">Belongs to the glycosyl hydrolase 5 (cellulase A) family.</text>
</comment>
<keyword evidence="9" id="KW-0472">Membrane</keyword>
<evidence type="ECO:0000256" key="3">
    <source>
        <dbReference type="ARBA" id="ARBA00023180"/>
    </source>
</evidence>
<dbReference type="GO" id="GO:0005576">
    <property type="term" value="C:extracellular region"/>
    <property type="evidence" value="ECO:0007669"/>
    <property type="project" value="TreeGrafter"/>
</dbReference>
<dbReference type="OMA" id="FWAIEAW"/>
<evidence type="ECO:0000313" key="11">
    <source>
        <dbReference type="Proteomes" id="UP000001861"/>
    </source>
</evidence>
<name>A8N526_COPC7</name>
<keyword evidence="9" id="KW-0812">Transmembrane</keyword>
<gene>
    <name evidence="10" type="ORF">CC1G_04604</name>
</gene>
<evidence type="ECO:0000256" key="6">
    <source>
        <dbReference type="ARBA" id="ARBA00036824"/>
    </source>
</evidence>
<keyword evidence="2" id="KW-0378">Hydrolase</keyword>